<name>A0AA97EPK0_9FLAO</name>
<dbReference type="AlphaFoldDB" id="A0AA97EPK0"/>
<evidence type="ECO:0000313" key="4">
    <source>
        <dbReference type="Proteomes" id="UP001302486"/>
    </source>
</evidence>
<feature type="transmembrane region" description="Helical" evidence="1">
    <location>
        <begin position="58"/>
        <end position="76"/>
    </location>
</feature>
<organism evidence="3 4">
    <name type="scientific">Hwangdonia lutea</name>
    <dbReference type="NCBI Taxonomy" id="3075823"/>
    <lineage>
        <taxon>Bacteria</taxon>
        <taxon>Pseudomonadati</taxon>
        <taxon>Bacteroidota</taxon>
        <taxon>Flavobacteriia</taxon>
        <taxon>Flavobacteriales</taxon>
        <taxon>Flavobacteriaceae</taxon>
        <taxon>Hwangdonia</taxon>
    </lineage>
</organism>
<evidence type="ECO:0000259" key="2">
    <source>
        <dbReference type="Pfam" id="PF26604"/>
    </source>
</evidence>
<keyword evidence="1" id="KW-1133">Transmembrane helix</keyword>
<dbReference type="RefSeq" id="WP_316983562.1">
    <property type="nucleotide sequence ID" value="NZ_CP136521.1"/>
</dbReference>
<sequence length="81" mass="9268">MNIFEIIGWFGALLFIFAYLLLSFKKIEADETPYQLMNVLGAICLMVNSYKIDDDPNFILNFVWMCIGVIAIISIVRAKSK</sequence>
<reference evidence="4" key="1">
    <citation type="submission" date="2024-06" db="EMBL/GenBank/DDBJ databases">
        <title>Hwangdonia haimaensis gen. nov., sp. nov., a member of the family Flavobacteriaceae isolated from the haima cold seep.</title>
        <authorList>
            <person name="Li J."/>
        </authorList>
    </citation>
    <scope>NUCLEOTIDE SEQUENCE [LARGE SCALE GENOMIC DNA]</scope>
    <source>
        <strain evidence="4">SCSIO 19198</strain>
    </source>
</reference>
<dbReference type="InterPro" id="IPR058058">
    <property type="entry name" value="CBU_0592-like"/>
</dbReference>
<keyword evidence="1" id="KW-0472">Membrane</keyword>
<dbReference type="KEGG" id="hws:RNZ46_01170"/>
<dbReference type="Proteomes" id="UP001302486">
    <property type="component" value="Chromosome"/>
</dbReference>
<evidence type="ECO:0000313" key="3">
    <source>
        <dbReference type="EMBL" id="WOD43885.1"/>
    </source>
</evidence>
<protein>
    <recommendedName>
        <fullName evidence="2">CBU-0592-like domain-containing protein</fullName>
    </recommendedName>
</protein>
<feature type="transmembrane region" description="Helical" evidence="1">
    <location>
        <begin position="6"/>
        <end position="24"/>
    </location>
</feature>
<evidence type="ECO:0000256" key="1">
    <source>
        <dbReference type="SAM" id="Phobius"/>
    </source>
</evidence>
<gene>
    <name evidence="3" type="ORF">RNZ46_01170</name>
</gene>
<keyword evidence="1" id="KW-0812">Transmembrane</keyword>
<keyword evidence="4" id="KW-1185">Reference proteome</keyword>
<proteinExistence type="predicted"/>
<dbReference type="NCBIfam" id="NF047864">
    <property type="entry name" value="CBU_0592_membra"/>
    <property type="match status" value="1"/>
</dbReference>
<feature type="domain" description="CBU-0592-like" evidence="2">
    <location>
        <begin position="4"/>
        <end position="78"/>
    </location>
</feature>
<dbReference type="EMBL" id="CP136521">
    <property type="protein sequence ID" value="WOD43885.1"/>
    <property type="molecule type" value="Genomic_DNA"/>
</dbReference>
<dbReference type="Pfam" id="PF26604">
    <property type="entry name" value="CBU_0592"/>
    <property type="match status" value="1"/>
</dbReference>
<accession>A0AA97EPK0</accession>